<sequence>MTPDDEDIVRLPMLSDHFGCHLRIWRLERRIIVVAGNLTDGPFLPQGWIEQCVSKIARARFLSGEDFEFYQYLLDAPGRDGAALIRVGFDVDVQGRGDAAFLARVGELAGGLPPEVDRAAAEETVFHNPTWRTLTPEEFTTDTGISLPDFPAKTYTAALVERYVAEGRADIEIVDDPYMLTVYREHLGALQAAAGDSETGALATATGVLADLVLRIDRAYALEAGSGRDRGPGGPIRTRQPPPLSPGERGVAESLASRGDPGAYQDPASYHAIEALARELESANPAAARIVAALRFVGREMAAVLRLAGLLPEDPGPEFAVSLAVPALGAADFDFLATVRWRGTGLEAAAEFFPEGFDRCTLRLHEQARPVVEHGRDPYGRRVLRWTAGKTFFVVEWPLRHGGSPHPDEANIIAVTKPQSSGGRPVYVRLPDGTHDLLPSPCVTDNPPFTWGYGGTGPSRLESAIVRACLGDEKPDPEGKRWLERLITDHPPQPRPVRTELLLNVGEVRRQLRKG</sequence>
<evidence type="ECO:0000313" key="3">
    <source>
        <dbReference type="Proteomes" id="UP000306628"/>
    </source>
</evidence>
<feature type="region of interest" description="Disordered" evidence="1">
    <location>
        <begin position="224"/>
        <end position="263"/>
    </location>
</feature>
<accession>A0A5S4GZD5</accession>
<dbReference type="AlphaFoldDB" id="A0A5S4GZD5"/>
<gene>
    <name evidence="2" type="ORF">ETD85_05915</name>
</gene>
<evidence type="ECO:0000256" key="1">
    <source>
        <dbReference type="SAM" id="MobiDB-lite"/>
    </source>
</evidence>
<dbReference type="OrthoDB" id="3920432at2"/>
<dbReference type="Proteomes" id="UP000306628">
    <property type="component" value="Unassembled WGS sequence"/>
</dbReference>
<evidence type="ECO:0000313" key="2">
    <source>
        <dbReference type="EMBL" id="TMR38159.1"/>
    </source>
</evidence>
<dbReference type="EMBL" id="VCKX01000011">
    <property type="protein sequence ID" value="TMR38159.1"/>
    <property type="molecule type" value="Genomic_DNA"/>
</dbReference>
<name>A0A5S4GZD5_9ACTN</name>
<protein>
    <submittedName>
        <fullName evidence="2">Uncharacterized protein</fullName>
    </submittedName>
</protein>
<reference evidence="2 3" key="1">
    <citation type="submission" date="2019-05" db="EMBL/GenBank/DDBJ databases">
        <title>Draft genome sequence of Nonomuraea zeae DSM 100528.</title>
        <authorList>
            <person name="Saricaoglu S."/>
            <person name="Isik K."/>
        </authorList>
    </citation>
    <scope>NUCLEOTIDE SEQUENCE [LARGE SCALE GENOMIC DNA]</scope>
    <source>
        <strain evidence="2 3">DSM 100528</strain>
    </source>
</reference>
<comment type="caution">
    <text evidence="2">The sequence shown here is derived from an EMBL/GenBank/DDBJ whole genome shotgun (WGS) entry which is preliminary data.</text>
</comment>
<dbReference type="RefSeq" id="WP_138688574.1">
    <property type="nucleotide sequence ID" value="NZ_VCKX01000011.1"/>
</dbReference>
<organism evidence="2 3">
    <name type="scientific">Nonomuraea zeae</name>
    <dbReference type="NCBI Taxonomy" id="1642303"/>
    <lineage>
        <taxon>Bacteria</taxon>
        <taxon>Bacillati</taxon>
        <taxon>Actinomycetota</taxon>
        <taxon>Actinomycetes</taxon>
        <taxon>Streptosporangiales</taxon>
        <taxon>Streptosporangiaceae</taxon>
        <taxon>Nonomuraea</taxon>
    </lineage>
</organism>
<keyword evidence="3" id="KW-1185">Reference proteome</keyword>
<proteinExistence type="predicted"/>